<dbReference type="InterPro" id="IPR046521">
    <property type="entry name" value="DUF6698"/>
</dbReference>
<dbReference type="Pfam" id="PF20414">
    <property type="entry name" value="DUF6698"/>
    <property type="match status" value="1"/>
</dbReference>
<dbReference type="OrthoDB" id="3015563at2759"/>
<name>A0A409XRX2_PSICY</name>
<evidence type="ECO:0000313" key="2">
    <source>
        <dbReference type="Proteomes" id="UP000283269"/>
    </source>
</evidence>
<sequence length="199" mass="22637">MPTSSPELMSDTNHSQSQKCRLGHAFDQPCSKKRRLFKSENIFENWSRFAAWKTRNGKIDIDWAEVLDKGIMWDSGSYGGQPRCKFREENCAVLEIFIETKKQVVSFEDDMQFFTSSSDRLDNLAKAMNQAAGNACSNDISSLKKEVLEYTTVCMPDNKLNPPILHCDFKAERGFVDVQFAHLLCLIKNCDAFDSNPEG</sequence>
<proteinExistence type="predicted"/>
<accession>A0A409XRX2</accession>
<protein>
    <submittedName>
        <fullName evidence="1">Uncharacterized protein</fullName>
    </submittedName>
</protein>
<dbReference type="STRING" id="93625.A0A409XRX2"/>
<reference evidence="1 2" key="1">
    <citation type="journal article" date="2018" name="Evol. Lett.">
        <title>Horizontal gene cluster transfer increased hallucinogenic mushroom diversity.</title>
        <authorList>
            <person name="Reynolds H.T."/>
            <person name="Vijayakumar V."/>
            <person name="Gluck-Thaler E."/>
            <person name="Korotkin H.B."/>
            <person name="Matheny P.B."/>
            <person name="Slot J.C."/>
        </authorList>
    </citation>
    <scope>NUCLEOTIDE SEQUENCE [LARGE SCALE GENOMIC DNA]</scope>
    <source>
        <strain evidence="1 2">2631</strain>
    </source>
</reference>
<dbReference type="AlphaFoldDB" id="A0A409XRX2"/>
<dbReference type="InParanoid" id="A0A409XRX2"/>
<dbReference type="Proteomes" id="UP000283269">
    <property type="component" value="Unassembled WGS sequence"/>
</dbReference>
<comment type="caution">
    <text evidence="1">The sequence shown here is derived from an EMBL/GenBank/DDBJ whole genome shotgun (WGS) entry which is preliminary data.</text>
</comment>
<evidence type="ECO:0000313" key="1">
    <source>
        <dbReference type="EMBL" id="PPQ93478.1"/>
    </source>
</evidence>
<gene>
    <name evidence="1" type="ORF">CVT25_008491</name>
</gene>
<organism evidence="1 2">
    <name type="scientific">Psilocybe cyanescens</name>
    <dbReference type="NCBI Taxonomy" id="93625"/>
    <lineage>
        <taxon>Eukaryota</taxon>
        <taxon>Fungi</taxon>
        <taxon>Dikarya</taxon>
        <taxon>Basidiomycota</taxon>
        <taxon>Agaricomycotina</taxon>
        <taxon>Agaricomycetes</taxon>
        <taxon>Agaricomycetidae</taxon>
        <taxon>Agaricales</taxon>
        <taxon>Agaricineae</taxon>
        <taxon>Strophariaceae</taxon>
        <taxon>Psilocybe</taxon>
    </lineage>
</organism>
<dbReference type="EMBL" id="NHYD01000731">
    <property type="protein sequence ID" value="PPQ93478.1"/>
    <property type="molecule type" value="Genomic_DNA"/>
</dbReference>
<keyword evidence="2" id="KW-1185">Reference proteome</keyword>